<keyword evidence="1" id="KW-0143">Chaperone</keyword>
<evidence type="ECO:0000256" key="2">
    <source>
        <dbReference type="SAM" id="MobiDB-lite"/>
    </source>
</evidence>
<comment type="caution">
    <text evidence="4">The sequence shown here is derived from an EMBL/GenBank/DDBJ whole genome shotgun (WGS) entry which is preliminary data.</text>
</comment>
<dbReference type="PANTHER" id="PTHR45168:SF4">
    <property type="entry name" value="SIMILAR TO DNAJ HOMOLOG SUBFAMILY B MEMBER 6 (HEAT SHOCK PROTEIN J2) (HSJ-2) (MRJ) (MDJ4)"/>
    <property type="match status" value="1"/>
</dbReference>
<evidence type="ECO:0000256" key="1">
    <source>
        <dbReference type="ARBA" id="ARBA00023186"/>
    </source>
</evidence>
<dbReference type="Gene3D" id="1.10.287.110">
    <property type="entry name" value="DnaJ domain"/>
    <property type="match status" value="1"/>
</dbReference>
<evidence type="ECO:0000313" key="5">
    <source>
        <dbReference type="Proteomes" id="UP000536381"/>
    </source>
</evidence>
<reference evidence="4 5" key="1">
    <citation type="submission" date="2019-09" db="EMBL/GenBank/DDBJ databases">
        <title>Bird 10,000 Genomes (B10K) Project - Family phase.</title>
        <authorList>
            <person name="Zhang G."/>
        </authorList>
    </citation>
    <scope>NUCLEOTIDE SEQUENCE [LARGE SCALE GENOMIC DNA]</scope>
    <source>
        <strain evidence="4">B10K-DU-001-42</strain>
        <tissue evidence="4">Muscle</tissue>
    </source>
</reference>
<accession>A0A7L2IR56</accession>
<sequence>MGDYCEVLGLHKSASQDDIKKFYHQLALKWHPDKNPSNKVKAEKKFKEIAEAYKILSGPQKRLDYDRSVQRSSDSFDVFCEVFEEMELHVHIFCDHFNMGNDGRNLHRRSERNFQLSADFVELFTPWNSFRPSEQSTSSFAEDTAGPYRVRSVSSSTEEINGKKITIQKIIENGHERMESEEDGQMRSTMINGRDHLK</sequence>
<protein>
    <submittedName>
        <fullName evidence="4">DNJB8 protein</fullName>
    </submittedName>
</protein>
<dbReference type="CDD" id="cd06257">
    <property type="entry name" value="DnaJ"/>
    <property type="match status" value="1"/>
</dbReference>
<dbReference type="InterPro" id="IPR043183">
    <property type="entry name" value="DNJB2/6-like"/>
</dbReference>
<gene>
    <name evidence="4" type="primary">Dnajb8</name>
    <name evidence="4" type="ORF">SEMFRA_R08000</name>
</gene>
<dbReference type="PRINTS" id="PR00625">
    <property type="entry name" value="JDOMAIN"/>
</dbReference>
<dbReference type="GO" id="GO:0051082">
    <property type="term" value="F:unfolded protein binding"/>
    <property type="evidence" value="ECO:0007669"/>
    <property type="project" value="InterPro"/>
</dbReference>
<dbReference type="InterPro" id="IPR001623">
    <property type="entry name" value="DnaJ_domain"/>
</dbReference>
<feature type="region of interest" description="Disordered" evidence="2">
    <location>
        <begin position="176"/>
        <end position="198"/>
    </location>
</feature>
<organism evidence="4 5">
    <name type="scientific">Semnornis frantzii</name>
    <dbReference type="NCBI Taxonomy" id="91796"/>
    <lineage>
        <taxon>Eukaryota</taxon>
        <taxon>Metazoa</taxon>
        <taxon>Chordata</taxon>
        <taxon>Craniata</taxon>
        <taxon>Vertebrata</taxon>
        <taxon>Euteleostomi</taxon>
        <taxon>Archelosauria</taxon>
        <taxon>Archosauria</taxon>
        <taxon>Dinosauria</taxon>
        <taxon>Saurischia</taxon>
        <taxon>Theropoda</taxon>
        <taxon>Coelurosauria</taxon>
        <taxon>Aves</taxon>
        <taxon>Neognathae</taxon>
        <taxon>Neoaves</taxon>
        <taxon>Telluraves</taxon>
        <taxon>Coraciimorphae</taxon>
        <taxon>Piciformes</taxon>
        <taxon>Ramphastidae</taxon>
        <taxon>Semnornis</taxon>
    </lineage>
</organism>
<dbReference type="Pfam" id="PF00226">
    <property type="entry name" value="DnaJ"/>
    <property type="match status" value="1"/>
</dbReference>
<keyword evidence="5" id="KW-1185">Reference proteome</keyword>
<feature type="non-terminal residue" evidence="4">
    <location>
        <position position="198"/>
    </location>
</feature>
<dbReference type="SUPFAM" id="SSF46565">
    <property type="entry name" value="Chaperone J-domain"/>
    <property type="match status" value="1"/>
</dbReference>
<dbReference type="InterPro" id="IPR036869">
    <property type="entry name" value="J_dom_sf"/>
</dbReference>
<dbReference type="OrthoDB" id="10250354at2759"/>
<dbReference type="PANTHER" id="PTHR45168">
    <property type="entry name" value="DNAJ HOMOLOG SUBFAMILY B MEMBER 2"/>
    <property type="match status" value="1"/>
</dbReference>
<dbReference type="GO" id="GO:0030544">
    <property type="term" value="F:Hsp70 protein binding"/>
    <property type="evidence" value="ECO:0007669"/>
    <property type="project" value="InterPro"/>
</dbReference>
<dbReference type="PROSITE" id="PS50076">
    <property type="entry name" value="DNAJ_2"/>
    <property type="match status" value="1"/>
</dbReference>
<proteinExistence type="predicted"/>
<dbReference type="Proteomes" id="UP000536381">
    <property type="component" value="Unassembled WGS sequence"/>
</dbReference>
<evidence type="ECO:0000313" key="4">
    <source>
        <dbReference type="EMBL" id="NXR13850.1"/>
    </source>
</evidence>
<dbReference type="AlphaFoldDB" id="A0A7L2IR56"/>
<evidence type="ECO:0000259" key="3">
    <source>
        <dbReference type="PROSITE" id="PS50076"/>
    </source>
</evidence>
<dbReference type="SMART" id="SM00271">
    <property type="entry name" value="DnaJ"/>
    <property type="match status" value="1"/>
</dbReference>
<feature type="domain" description="J" evidence="3">
    <location>
        <begin position="3"/>
        <end position="69"/>
    </location>
</feature>
<name>A0A7L2IR56_9PICI</name>
<feature type="non-terminal residue" evidence="4">
    <location>
        <position position="1"/>
    </location>
</feature>
<dbReference type="EMBL" id="VWYK01101523">
    <property type="protein sequence ID" value="NXR13850.1"/>
    <property type="molecule type" value="Genomic_DNA"/>
</dbReference>